<dbReference type="RefSeq" id="XP_014570819.1">
    <property type="nucleotide sequence ID" value="XM_014715333.1"/>
</dbReference>
<sequence length="212" mass="23391">MADLPPPSTVASRFVSESDLSAAAEKRKAEWKAAYERLGQAPPEQPENQAYDPRSLYEKLQEQKDRKQEEFVAKTSISAQFRGVDEEEAGFLQELDMEKLQRERQKKEEIEAELKAFREAQTSTPLASSPPAPASTARQSLAAAAPPPPLKLPKKKESKQSKFLAGAIKRKSLADGMHSPLSLYSLASSCCRHGTSIYMNLSHAPFSVCSIV</sequence>
<gene>
    <name evidence="5" type="primary">Mo02863</name>
    <name evidence="5" type="ORF">E5Q_02863</name>
</gene>
<protein>
    <recommendedName>
        <fullName evidence="4">FAM192A/Fyv6 N-terminal domain-containing protein</fullName>
    </recommendedName>
</protein>
<comment type="caution">
    <text evidence="5">The sequence shown here is derived from an EMBL/GenBank/DDBJ whole genome shotgun (WGS) entry which is preliminary data.</text>
</comment>
<evidence type="ECO:0000313" key="5">
    <source>
        <dbReference type="EMBL" id="GAA96199.1"/>
    </source>
</evidence>
<dbReference type="PANTHER" id="PTHR13495">
    <property type="entry name" value="NEFA-INTERACTING NUCLEAR PROTEIN NIP30"/>
    <property type="match status" value="1"/>
</dbReference>
<accession>G7E039</accession>
<evidence type="ECO:0000259" key="4">
    <source>
        <dbReference type="Pfam" id="PF10187"/>
    </source>
</evidence>
<evidence type="ECO:0000256" key="2">
    <source>
        <dbReference type="ARBA" id="ARBA00023242"/>
    </source>
</evidence>
<dbReference type="EMBL" id="BABT02000076">
    <property type="protein sequence ID" value="GAA96199.1"/>
    <property type="molecule type" value="Genomic_DNA"/>
</dbReference>
<dbReference type="InParanoid" id="G7E039"/>
<evidence type="ECO:0000256" key="3">
    <source>
        <dbReference type="SAM" id="MobiDB-lite"/>
    </source>
</evidence>
<dbReference type="HOGENOM" id="CLU_1299994_0_0_1"/>
<feature type="region of interest" description="Disordered" evidence="3">
    <location>
        <begin position="100"/>
        <end position="161"/>
    </location>
</feature>
<dbReference type="eggNOG" id="KOG4036">
    <property type="taxonomic scope" value="Eukaryota"/>
</dbReference>
<comment type="subcellular location">
    <subcellularLocation>
        <location evidence="1">Nucleus</location>
    </subcellularLocation>
</comment>
<feature type="compositionally biased region" description="Low complexity" evidence="3">
    <location>
        <begin position="134"/>
        <end position="144"/>
    </location>
</feature>
<dbReference type="InterPro" id="IPR019331">
    <property type="entry name" value="FAM192A/Fyv6_N"/>
</dbReference>
<feature type="domain" description="FAM192A/Fyv6 N-terminal" evidence="4">
    <location>
        <begin position="14"/>
        <end position="118"/>
    </location>
</feature>
<evidence type="ECO:0000256" key="1">
    <source>
        <dbReference type="ARBA" id="ARBA00004123"/>
    </source>
</evidence>
<keyword evidence="6" id="KW-1185">Reference proteome</keyword>
<dbReference type="InterPro" id="IPR039845">
    <property type="entry name" value="FAM192A"/>
</dbReference>
<reference evidence="5 6" key="2">
    <citation type="journal article" date="2012" name="Open Biol.">
        <title>Characteristics of nucleosomes and linker DNA regions on the genome of the basidiomycete Mixia osmundae revealed by mono- and dinucleosome mapping.</title>
        <authorList>
            <person name="Nishida H."/>
            <person name="Kondo S."/>
            <person name="Matsumoto T."/>
            <person name="Suzuki Y."/>
            <person name="Yoshikawa H."/>
            <person name="Taylor T.D."/>
            <person name="Sugiyama J."/>
        </authorList>
    </citation>
    <scope>NUCLEOTIDE SEQUENCE [LARGE SCALE GENOMIC DNA]</scope>
    <source>
        <strain evidence="6">CBS 9802 / IAM 14324 / JCM 22182 / KY 12970</strain>
    </source>
</reference>
<evidence type="ECO:0000313" key="6">
    <source>
        <dbReference type="Proteomes" id="UP000009131"/>
    </source>
</evidence>
<feature type="compositionally biased region" description="Basic and acidic residues" evidence="3">
    <location>
        <begin position="55"/>
        <end position="69"/>
    </location>
</feature>
<dbReference type="AlphaFoldDB" id="G7E039"/>
<dbReference type="GO" id="GO:0005634">
    <property type="term" value="C:nucleus"/>
    <property type="evidence" value="ECO:0007669"/>
    <property type="project" value="UniProtKB-SubCell"/>
</dbReference>
<proteinExistence type="predicted"/>
<feature type="region of interest" description="Disordered" evidence="3">
    <location>
        <begin position="35"/>
        <end position="69"/>
    </location>
</feature>
<dbReference type="Proteomes" id="UP000009131">
    <property type="component" value="Unassembled WGS sequence"/>
</dbReference>
<reference evidence="5 6" key="1">
    <citation type="journal article" date="2011" name="J. Gen. Appl. Microbiol.">
        <title>Draft genome sequencing of the enigmatic basidiomycete Mixia osmundae.</title>
        <authorList>
            <person name="Nishida H."/>
            <person name="Nagatsuka Y."/>
            <person name="Sugiyama J."/>
        </authorList>
    </citation>
    <scope>NUCLEOTIDE SEQUENCE [LARGE SCALE GENOMIC DNA]</scope>
    <source>
        <strain evidence="6">CBS 9802 / IAM 14324 / JCM 22182 / KY 12970</strain>
    </source>
</reference>
<keyword evidence="2" id="KW-0539">Nucleus</keyword>
<feature type="compositionally biased region" description="Basic and acidic residues" evidence="3">
    <location>
        <begin position="100"/>
        <end position="118"/>
    </location>
</feature>
<name>G7E039_MIXOS</name>
<dbReference type="OrthoDB" id="75720at2759"/>
<organism evidence="5 6">
    <name type="scientific">Mixia osmundae (strain CBS 9802 / IAM 14324 / JCM 22182 / KY 12970)</name>
    <dbReference type="NCBI Taxonomy" id="764103"/>
    <lineage>
        <taxon>Eukaryota</taxon>
        <taxon>Fungi</taxon>
        <taxon>Dikarya</taxon>
        <taxon>Basidiomycota</taxon>
        <taxon>Pucciniomycotina</taxon>
        <taxon>Mixiomycetes</taxon>
        <taxon>Mixiales</taxon>
        <taxon>Mixiaceae</taxon>
        <taxon>Mixia</taxon>
    </lineage>
</organism>
<dbReference type="PANTHER" id="PTHR13495:SF0">
    <property type="entry name" value="PSME3-INTERACTING PROTEIN"/>
    <property type="match status" value="1"/>
</dbReference>
<dbReference type="Pfam" id="PF10187">
    <property type="entry name" value="FAM192A_Fyv6_N"/>
    <property type="match status" value="1"/>
</dbReference>
<dbReference type="STRING" id="764103.G7E039"/>